<keyword evidence="2" id="KW-1185">Reference proteome</keyword>
<organism evidence="1 2">
    <name type="scientific">Taklimakanibacter albus</name>
    <dbReference type="NCBI Taxonomy" id="2800327"/>
    <lineage>
        <taxon>Bacteria</taxon>
        <taxon>Pseudomonadati</taxon>
        <taxon>Pseudomonadota</taxon>
        <taxon>Alphaproteobacteria</taxon>
        <taxon>Hyphomicrobiales</taxon>
        <taxon>Aestuariivirgaceae</taxon>
        <taxon>Taklimakanibacter</taxon>
    </lineage>
</organism>
<evidence type="ECO:0000313" key="1">
    <source>
        <dbReference type="EMBL" id="MBK1869535.1"/>
    </source>
</evidence>
<sequence length="259" mass="29724">MSASERRVLVIVRAGDESLHPQWLVQPPSQKRNWDLHISYFGDLRRPYRHRASDITLSFEKGTKAIGTAECLEKLGSRIDHYDWFWLPDDDLSVDLPTINRFFEIVAQYDLDLAQPALDEGSYISHQITVRRPHMRLRYTSFVEVMAACFSRKALDLCAPYFGATASSWGQDLLFPKLLGYPERGIAVIDESPVVHTRPVGGPNMDLVARMGIDPREELAEFRKRHDLEMRREIRSGIDRDGNYVTDLAAIDRHKVSVK</sequence>
<comment type="caution">
    <text evidence="1">The sequence shown here is derived from an EMBL/GenBank/DDBJ whole genome shotgun (WGS) entry which is preliminary data.</text>
</comment>
<evidence type="ECO:0000313" key="2">
    <source>
        <dbReference type="Proteomes" id="UP000616151"/>
    </source>
</evidence>
<dbReference type="EMBL" id="JAENHL010000008">
    <property type="protein sequence ID" value="MBK1869535.1"/>
    <property type="molecule type" value="Genomic_DNA"/>
</dbReference>
<protein>
    <submittedName>
        <fullName evidence="1">DUF707 domain-containing protein</fullName>
    </submittedName>
</protein>
<proteinExistence type="predicted"/>
<reference evidence="1" key="1">
    <citation type="submission" date="2021-01" db="EMBL/GenBank/DDBJ databases">
        <authorList>
            <person name="Sun Q."/>
        </authorList>
    </citation>
    <scope>NUCLEOTIDE SEQUENCE</scope>
    <source>
        <strain evidence="1">YIM B02566</strain>
    </source>
</reference>
<name>A0ACC5RA77_9HYPH</name>
<gene>
    <name evidence="1" type="ORF">JHL16_24460</name>
</gene>
<accession>A0ACC5RA77</accession>
<dbReference type="Proteomes" id="UP000616151">
    <property type="component" value="Unassembled WGS sequence"/>
</dbReference>